<dbReference type="SFLD" id="SFLDG01082">
    <property type="entry name" value="B12-binding_domain_containing"/>
    <property type="match status" value="1"/>
</dbReference>
<dbReference type="Pfam" id="PF21778">
    <property type="entry name" value="DUF6873"/>
    <property type="match status" value="1"/>
</dbReference>
<dbReference type="InterPro" id="IPR007197">
    <property type="entry name" value="rSAM"/>
</dbReference>
<sequence length="598" mass="66358">MGVRNLKSEISRYPAIAVSRDKRNLQSAMKKKHFTIPIFVPELACPNRCVFCNQQSISGCHQQPEPDEVREIILQHLKTIPEKDSHIEIGFFGGSFTGIEPELQALYLDVARSFLYAGRIHGIRLSTRPDYIDTDALKLLKSYGVTTIELGAQSLDDEVLMLSGRGHTVRDVEKATALIREAGFKLGLQMMTGLPGDTPEKALETARRIVELGAVCTRIYPTLVIRGTELEKRWRAGVYSPQSLDEAVELTARLLEIFREAGVEVIRVGLHPSEDLLGGNDLLAGPFHPNFRELAETLIWKRKLQPLPELHPAGGSIRIPVPAGEMPYATGFSSSNRKMLETHFSRVEFFEEEVTFHEKPLIITDKRTPLPVKNALRNRGRLVLLSTENMVYKSISGHPDIFICAGQEAVVMAPGLPEEIKKALSEYGIPVIRGSADPGKTYPASARYNAVITPEYIIHNLKITDPVIAETFKDRKQLHVNQGYTRCNLLALNGNRFITSDRGIEKVLLQKGKTVFYVDPAPVRLHGQKHGFFPGCCGILDSEVLIAGNLKFHPQGEEISAFIQSAGYSVQELYNDPLTDVGGIIFFTSNPGSGSQDL</sequence>
<comment type="cofactor">
    <cofactor evidence="1">
        <name>[4Fe-4S] cluster</name>
        <dbReference type="ChEBI" id="CHEBI:49883"/>
    </cofactor>
</comment>
<dbReference type="InterPro" id="IPR058240">
    <property type="entry name" value="rSAM_sf"/>
</dbReference>
<dbReference type="Pfam" id="PF04055">
    <property type="entry name" value="Radical_SAM"/>
    <property type="match status" value="1"/>
</dbReference>
<dbReference type="GO" id="GO:0002926">
    <property type="term" value="P:tRNA wobble base 5-methoxycarbonylmethyl-2-thiouridinylation"/>
    <property type="evidence" value="ECO:0007669"/>
    <property type="project" value="TreeGrafter"/>
</dbReference>
<dbReference type="InterPro" id="IPR006638">
    <property type="entry name" value="Elp3/MiaA/NifB-like_rSAM"/>
</dbReference>
<dbReference type="AlphaFoldDB" id="A0A644WB18"/>
<dbReference type="GO" id="GO:0046872">
    <property type="term" value="F:metal ion binding"/>
    <property type="evidence" value="ECO:0007669"/>
    <property type="project" value="UniProtKB-KW"/>
</dbReference>
<evidence type="ECO:0000313" key="8">
    <source>
        <dbReference type="EMBL" id="MPM00671.1"/>
    </source>
</evidence>
<evidence type="ECO:0000256" key="6">
    <source>
        <dbReference type="ARBA" id="ARBA00023014"/>
    </source>
</evidence>
<dbReference type="Gene3D" id="3.80.30.20">
    <property type="entry name" value="tm_1862 like domain"/>
    <property type="match status" value="1"/>
</dbReference>
<dbReference type="PANTHER" id="PTHR11135">
    <property type="entry name" value="HISTONE ACETYLTRANSFERASE-RELATED"/>
    <property type="match status" value="1"/>
</dbReference>
<keyword evidence="6" id="KW-0411">Iron-sulfur</keyword>
<dbReference type="CDD" id="cd01335">
    <property type="entry name" value="Radical_SAM"/>
    <property type="match status" value="1"/>
</dbReference>
<dbReference type="GO" id="GO:0003824">
    <property type="term" value="F:catalytic activity"/>
    <property type="evidence" value="ECO:0007669"/>
    <property type="project" value="InterPro"/>
</dbReference>
<keyword evidence="3" id="KW-0949">S-adenosyl-L-methionine</keyword>
<dbReference type="InterPro" id="IPR049238">
    <property type="entry name" value="DUF6873"/>
</dbReference>
<dbReference type="SUPFAM" id="SSF102114">
    <property type="entry name" value="Radical SAM enzymes"/>
    <property type="match status" value="1"/>
</dbReference>
<proteinExistence type="predicted"/>
<dbReference type="SFLD" id="SFLDS00029">
    <property type="entry name" value="Radical_SAM"/>
    <property type="match status" value="1"/>
</dbReference>
<dbReference type="SFLD" id="SFLDG01086">
    <property type="entry name" value="elongater_protein-like"/>
    <property type="match status" value="1"/>
</dbReference>
<evidence type="ECO:0000256" key="3">
    <source>
        <dbReference type="ARBA" id="ARBA00022691"/>
    </source>
</evidence>
<keyword evidence="4" id="KW-0479">Metal-binding</keyword>
<dbReference type="InterPro" id="IPR023404">
    <property type="entry name" value="rSAM_horseshoe"/>
</dbReference>
<dbReference type="PROSITE" id="PS51918">
    <property type="entry name" value="RADICAL_SAM"/>
    <property type="match status" value="1"/>
</dbReference>
<keyword evidence="2" id="KW-0004">4Fe-4S</keyword>
<evidence type="ECO:0000256" key="2">
    <source>
        <dbReference type="ARBA" id="ARBA00022485"/>
    </source>
</evidence>
<organism evidence="8">
    <name type="scientific">bioreactor metagenome</name>
    <dbReference type="NCBI Taxonomy" id="1076179"/>
    <lineage>
        <taxon>unclassified sequences</taxon>
        <taxon>metagenomes</taxon>
        <taxon>ecological metagenomes</taxon>
    </lineage>
</organism>
<evidence type="ECO:0000259" key="7">
    <source>
        <dbReference type="PROSITE" id="PS51918"/>
    </source>
</evidence>
<dbReference type="PANTHER" id="PTHR11135:SF0">
    <property type="entry name" value="ELONGATOR COMPLEX PROTEIN 3"/>
    <property type="match status" value="1"/>
</dbReference>
<evidence type="ECO:0000256" key="4">
    <source>
        <dbReference type="ARBA" id="ARBA00022723"/>
    </source>
</evidence>
<comment type="caution">
    <text evidence="8">The sequence shown here is derived from an EMBL/GenBank/DDBJ whole genome shotgun (WGS) entry which is preliminary data.</text>
</comment>
<dbReference type="GO" id="GO:0005737">
    <property type="term" value="C:cytoplasm"/>
    <property type="evidence" value="ECO:0007669"/>
    <property type="project" value="TreeGrafter"/>
</dbReference>
<dbReference type="Pfam" id="PF16199">
    <property type="entry name" value="Radical_SAM_C"/>
    <property type="match status" value="1"/>
</dbReference>
<reference evidence="8" key="1">
    <citation type="submission" date="2019-08" db="EMBL/GenBank/DDBJ databases">
        <authorList>
            <person name="Kucharzyk K."/>
            <person name="Murdoch R.W."/>
            <person name="Higgins S."/>
            <person name="Loffler F."/>
        </authorList>
    </citation>
    <scope>NUCLEOTIDE SEQUENCE</scope>
</reference>
<evidence type="ECO:0000256" key="1">
    <source>
        <dbReference type="ARBA" id="ARBA00001966"/>
    </source>
</evidence>
<evidence type="ECO:0000256" key="5">
    <source>
        <dbReference type="ARBA" id="ARBA00023004"/>
    </source>
</evidence>
<name>A0A644WB18_9ZZZZ</name>
<accession>A0A644WB18</accession>
<protein>
    <recommendedName>
        <fullName evidence="7">Radical SAM core domain-containing protein</fullName>
    </recommendedName>
</protein>
<gene>
    <name evidence="8" type="ORF">SDC9_46900</name>
</gene>
<keyword evidence="5" id="KW-0408">Iron</keyword>
<dbReference type="InterPro" id="IPR039661">
    <property type="entry name" value="ELP3"/>
</dbReference>
<dbReference type="GO" id="GO:0051539">
    <property type="term" value="F:4 iron, 4 sulfur cluster binding"/>
    <property type="evidence" value="ECO:0007669"/>
    <property type="project" value="UniProtKB-KW"/>
</dbReference>
<feature type="domain" description="Radical SAM core" evidence="7">
    <location>
        <begin position="28"/>
        <end position="260"/>
    </location>
</feature>
<dbReference type="EMBL" id="VSSQ01000744">
    <property type="protein sequence ID" value="MPM00671.1"/>
    <property type="molecule type" value="Genomic_DNA"/>
</dbReference>
<dbReference type="InterPro" id="IPR032432">
    <property type="entry name" value="Radical_SAM_C"/>
</dbReference>
<dbReference type="SMART" id="SM00729">
    <property type="entry name" value="Elp3"/>
    <property type="match status" value="1"/>
</dbReference>